<accession>A0A127KMR6</accession>
<dbReference type="EMBL" id="KU594606">
    <property type="protein sequence ID" value="AMO43206.1"/>
    <property type="molecule type" value="Genomic_DNA"/>
</dbReference>
<organism evidence="1 2">
    <name type="scientific">Cyanophage S-RIM32</name>
    <dbReference type="NCBI Taxonomy" id="1278479"/>
    <lineage>
        <taxon>Viruses</taxon>
        <taxon>Duplodnaviria</taxon>
        <taxon>Heunggongvirae</taxon>
        <taxon>Uroviricota</taxon>
        <taxon>Caudoviricetes</taxon>
        <taxon>Pantevenvirales</taxon>
        <taxon>Kyanoviridae</taxon>
        <taxon>Bristolvirus</taxon>
        <taxon>Bristolvirus rhodeisland</taxon>
    </lineage>
</organism>
<evidence type="ECO:0000313" key="2">
    <source>
        <dbReference type="Proteomes" id="UP000203157"/>
    </source>
</evidence>
<dbReference type="OrthoDB" id="26528at10239"/>
<protein>
    <recommendedName>
        <fullName evidence="3">2OG-Fe(II) oxygenase</fullName>
    </recommendedName>
</protein>
<gene>
    <name evidence="1" type="ORF">R1080702_199</name>
</gene>
<dbReference type="Pfam" id="PF13759">
    <property type="entry name" value="2OG-FeII_Oxy_5"/>
    <property type="match status" value="1"/>
</dbReference>
<dbReference type="Gene3D" id="2.60.120.620">
    <property type="entry name" value="q2cbj1_9rhob like domain"/>
    <property type="match status" value="1"/>
</dbReference>
<name>A0A127KMR6_9CAUD</name>
<dbReference type="KEGG" id="vg:29122701"/>
<sequence>MIYEAFPIPIYCELINGYDRDECIEVINRDVESVDKRYFGDNSDIEQIHQKQSFQWLNDQVKHHVKKYLETIGCTTNVSVAVQKSWAIVLTQGGSVARHKHVNSHLSCVFYLQTGASTITFYKDPHHCLENLPVEYVTGNDYNTNGVSLNPSEGYLLIFPSSLEHSVKPYHSDVVRYSISYDIMLVSDIPRENMVLNPSHWKIL</sequence>
<dbReference type="RefSeq" id="YP_009301699.1">
    <property type="nucleotide sequence ID" value="NC_031235.1"/>
</dbReference>
<dbReference type="NCBIfam" id="TIGR02466">
    <property type="entry name" value="TIGR02466 family protein"/>
    <property type="match status" value="1"/>
</dbReference>
<evidence type="ECO:0000313" key="1">
    <source>
        <dbReference type="EMBL" id="AMO43206.1"/>
    </source>
</evidence>
<dbReference type="InterPro" id="IPR012668">
    <property type="entry name" value="CHP02466"/>
</dbReference>
<keyword evidence="2" id="KW-1185">Reference proteome</keyword>
<proteinExistence type="predicted"/>
<dbReference type="GeneID" id="29122701"/>
<dbReference type="Proteomes" id="UP000203157">
    <property type="component" value="Segment"/>
</dbReference>
<reference evidence="1 2" key="1">
    <citation type="submission" date="2016-01" db="EMBL/GenBank/DDBJ databases">
        <title>The genomic content and context of auxiliary metabolic genes in marine cyanophages.</title>
        <authorList>
            <person name="Marston M.F."/>
            <person name="Martiny J.B.H."/>
            <person name="Crummett L.T."/>
        </authorList>
    </citation>
    <scope>NUCLEOTIDE SEQUENCE [LARGE SCALE GENOMIC DNA]</scope>
    <source>
        <strain evidence="1">RW_108_0702</strain>
    </source>
</reference>
<evidence type="ECO:0008006" key="3">
    <source>
        <dbReference type="Google" id="ProtNLM"/>
    </source>
</evidence>